<dbReference type="RefSeq" id="WP_154621588.1">
    <property type="nucleotide sequence ID" value="NZ_VUNL01000016.1"/>
</dbReference>
<dbReference type="EMBL" id="VUNL01000016">
    <property type="protein sequence ID" value="MSV25823.1"/>
    <property type="molecule type" value="Genomic_DNA"/>
</dbReference>
<evidence type="ECO:0000313" key="2">
    <source>
        <dbReference type="EMBL" id="MSV25823.1"/>
    </source>
</evidence>
<accession>A0A6I2UUJ6</accession>
<keyword evidence="1" id="KW-0812">Transmembrane</keyword>
<feature type="transmembrane region" description="Helical" evidence="1">
    <location>
        <begin position="311"/>
        <end position="332"/>
    </location>
</feature>
<keyword evidence="1" id="KW-0472">Membrane</keyword>
<evidence type="ECO:0000313" key="3">
    <source>
        <dbReference type="Proteomes" id="UP000430222"/>
    </source>
</evidence>
<evidence type="ECO:0000256" key="1">
    <source>
        <dbReference type="SAM" id="Phobius"/>
    </source>
</evidence>
<dbReference type="Proteomes" id="UP000430222">
    <property type="component" value="Unassembled WGS sequence"/>
</dbReference>
<feature type="transmembrane region" description="Helical" evidence="1">
    <location>
        <begin position="12"/>
        <end position="31"/>
    </location>
</feature>
<name>A0A6I2UUJ6_9FIRM</name>
<feature type="transmembrane region" description="Helical" evidence="1">
    <location>
        <begin position="71"/>
        <end position="94"/>
    </location>
</feature>
<reference evidence="2 3" key="1">
    <citation type="submission" date="2019-08" db="EMBL/GenBank/DDBJ databases">
        <title>In-depth cultivation of the pig gut microbiome towards novel bacterial diversity and tailored functional studies.</title>
        <authorList>
            <person name="Wylensek D."/>
            <person name="Hitch T.C.A."/>
            <person name="Clavel T."/>
        </authorList>
    </citation>
    <scope>NUCLEOTIDE SEQUENCE [LARGE SCALE GENOMIC DNA]</scope>
    <source>
        <strain evidence="3">WCA-380-WT-3B3</strain>
    </source>
</reference>
<dbReference type="AlphaFoldDB" id="A0A6I2UUJ6"/>
<feature type="transmembrane region" description="Helical" evidence="1">
    <location>
        <begin position="254"/>
        <end position="272"/>
    </location>
</feature>
<gene>
    <name evidence="2" type="ORF">FYJ78_11750</name>
</gene>
<keyword evidence="3" id="KW-1185">Reference proteome</keyword>
<comment type="caution">
    <text evidence="2">The sequence shown here is derived from an EMBL/GenBank/DDBJ whole genome shotgun (WGS) entry which is preliminary data.</text>
</comment>
<protein>
    <submittedName>
        <fullName evidence="2">DUF805 domain-containing protein</fullName>
    </submittedName>
</protein>
<keyword evidence="1" id="KW-1133">Transmembrane helix</keyword>
<sequence length="335" mass="38030">MGLFEKRINRKTYIGLSLFLAFCLTIIREMLKNPNGNNELFGLLWGHFTGNVSSDSHLRCNDIEGGHSIKLSLITILLSFIPLVSLFVFFYLATTKASDKGNEMQIPTKNRYTVNLVKDLQNKYKIYLSSDDTSMDAQIANDLYEACNGINSLKGKILENNLSPNNFIKFYNIMKCDDVLWDEKEGIYLPFLSILTPDTLGLLCQNAHLPEKEQKQIVLHELNKNTVSKLKENNDTYKENMDKVNGLLGDIKRVWVLVFLLISIGMMVYPPYHTVIHGKGEMFEGYNIIGEAPKNIPSGREKFTSIDYSTLAFHEVILAVVCCAGYTLTTMVRKK</sequence>
<proteinExistence type="predicted"/>
<organism evidence="2 3">
    <name type="scientific">Selenomonas montiformis</name>
    <dbReference type="NCBI Taxonomy" id="2652285"/>
    <lineage>
        <taxon>Bacteria</taxon>
        <taxon>Bacillati</taxon>
        <taxon>Bacillota</taxon>
        <taxon>Negativicutes</taxon>
        <taxon>Selenomonadales</taxon>
        <taxon>Selenomonadaceae</taxon>
        <taxon>Selenomonas</taxon>
    </lineage>
</organism>